<dbReference type="Pfam" id="PF01738">
    <property type="entry name" value="DLH"/>
    <property type="match status" value="1"/>
</dbReference>
<dbReference type="InterPro" id="IPR002925">
    <property type="entry name" value="Dienelactn_hydro"/>
</dbReference>
<dbReference type="Proteomes" id="UP000251891">
    <property type="component" value="Unassembled WGS sequence"/>
</dbReference>
<reference evidence="2 3" key="1">
    <citation type="submission" date="2018-06" db="EMBL/GenBank/DDBJ databases">
        <title>Actinomadura craniellae sp. nov. isolated from marine sponge Craniella sp.</title>
        <authorList>
            <person name="Li L."/>
            <person name="Xu Q.H."/>
            <person name="Lin H.W."/>
            <person name="Lu Y.H."/>
        </authorList>
    </citation>
    <scope>NUCLEOTIDE SEQUENCE [LARGE SCALE GENOMIC DNA]</scope>
    <source>
        <strain evidence="2 3">LHW63021</strain>
    </source>
</reference>
<gene>
    <name evidence="2" type="ORF">DPM19_29750</name>
</gene>
<proteinExistence type="predicted"/>
<evidence type="ECO:0000313" key="3">
    <source>
        <dbReference type="Proteomes" id="UP000251891"/>
    </source>
</evidence>
<dbReference type="PANTHER" id="PTHR46623">
    <property type="entry name" value="CARBOXYMETHYLENEBUTENOLIDASE-RELATED"/>
    <property type="match status" value="1"/>
</dbReference>
<dbReference type="OrthoDB" id="188362at2"/>
<dbReference type="Gene3D" id="3.40.50.1820">
    <property type="entry name" value="alpha/beta hydrolase"/>
    <property type="match status" value="1"/>
</dbReference>
<dbReference type="RefSeq" id="WP_111871500.1">
    <property type="nucleotide sequence ID" value="NZ_QLYX01000018.1"/>
</dbReference>
<organism evidence="2 3">
    <name type="scientific">Actinomadura craniellae</name>
    <dbReference type="NCBI Taxonomy" id="2231787"/>
    <lineage>
        <taxon>Bacteria</taxon>
        <taxon>Bacillati</taxon>
        <taxon>Actinomycetota</taxon>
        <taxon>Actinomycetes</taxon>
        <taxon>Streptosporangiales</taxon>
        <taxon>Thermomonosporaceae</taxon>
        <taxon>Actinomadura</taxon>
    </lineage>
</organism>
<keyword evidence="3" id="KW-1185">Reference proteome</keyword>
<dbReference type="EMBL" id="QLYX01000018">
    <property type="protein sequence ID" value="RAY11594.1"/>
    <property type="molecule type" value="Genomic_DNA"/>
</dbReference>
<comment type="caution">
    <text evidence="2">The sequence shown here is derived from an EMBL/GenBank/DDBJ whole genome shotgun (WGS) entry which is preliminary data.</text>
</comment>
<keyword evidence="2" id="KW-0378">Hydrolase</keyword>
<evidence type="ECO:0000259" key="1">
    <source>
        <dbReference type="Pfam" id="PF01738"/>
    </source>
</evidence>
<name>A0A365GXM5_9ACTN</name>
<accession>A0A365GXM5</accession>
<dbReference type="AlphaFoldDB" id="A0A365GXM5"/>
<sequence length="234" mass="24870">MSAKTESVQVADGTFDMQVWHPASGSGPGLLLIQEIWGVGPYIRAVAERLAGMGYVVGAPDLFWRLQPGWEGAHDEAGLQESMALASRFDRDLGTADLAAALDSLAALPEVTGGAGALGFCLGGTMGYLLAARARPATLVSYYGSGVPDMLDLLDSIECPVQFQFGGDDPYIPGEGVRRLAEAVAGRPGMELHVQEDGGHAFHNHVAPMFYRPEAAARAWRQTEEFLARTLPVA</sequence>
<dbReference type="PANTHER" id="PTHR46623:SF6">
    <property type="entry name" value="ALPHA_BETA-HYDROLASES SUPERFAMILY PROTEIN"/>
    <property type="match status" value="1"/>
</dbReference>
<protein>
    <submittedName>
        <fullName evidence="2">Dienelactone hydrolase family protein</fullName>
    </submittedName>
</protein>
<evidence type="ECO:0000313" key="2">
    <source>
        <dbReference type="EMBL" id="RAY11594.1"/>
    </source>
</evidence>
<dbReference type="GO" id="GO:0016787">
    <property type="term" value="F:hydrolase activity"/>
    <property type="evidence" value="ECO:0007669"/>
    <property type="project" value="UniProtKB-KW"/>
</dbReference>
<dbReference type="SUPFAM" id="SSF53474">
    <property type="entry name" value="alpha/beta-Hydrolases"/>
    <property type="match status" value="1"/>
</dbReference>
<dbReference type="InterPro" id="IPR029058">
    <property type="entry name" value="AB_hydrolase_fold"/>
</dbReference>
<feature type="domain" description="Dienelactone hydrolase" evidence="1">
    <location>
        <begin position="19"/>
        <end position="229"/>
    </location>
</feature>
<dbReference type="InterPro" id="IPR051049">
    <property type="entry name" value="Dienelactone_hydrolase-like"/>
</dbReference>